<keyword evidence="4 9" id="KW-0479">Metal-binding</keyword>
<dbReference type="Gene3D" id="3.40.570.10">
    <property type="entry name" value="Extracellular Endonuclease, subunit A"/>
    <property type="match status" value="1"/>
</dbReference>
<proteinExistence type="inferred from homology"/>
<evidence type="ECO:0000256" key="9">
    <source>
        <dbReference type="PIRSR" id="PIRSR640255-2"/>
    </source>
</evidence>
<dbReference type="InterPro" id="IPR044925">
    <property type="entry name" value="His-Me_finger_sf"/>
</dbReference>
<dbReference type="InterPro" id="IPR020821">
    <property type="entry name" value="ENPP1-3/EXOG-like_nuc-like"/>
</dbReference>
<dbReference type="GO" id="GO:0006309">
    <property type="term" value="P:apoptotic DNA fragmentation"/>
    <property type="evidence" value="ECO:0007669"/>
    <property type="project" value="TreeGrafter"/>
</dbReference>
<name>A0A3B4AQ77_9GOBI</name>
<dbReference type="InterPro" id="IPR040255">
    <property type="entry name" value="Non-specific_endonuclease"/>
</dbReference>
<reference evidence="14" key="1">
    <citation type="submission" date="2025-08" db="UniProtKB">
        <authorList>
            <consortium name="Ensembl"/>
        </authorList>
    </citation>
    <scope>IDENTIFICATION</scope>
</reference>
<comment type="similarity">
    <text evidence="2 10">Belongs to the DNA/RNA non-specific endonuclease family.</text>
</comment>
<evidence type="ECO:0000256" key="11">
    <source>
        <dbReference type="SAM" id="SignalP"/>
    </source>
</evidence>
<evidence type="ECO:0000256" key="1">
    <source>
        <dbReference type="ARBA" id="ARBA00001946"/>
    </source>
</evidence>
<dbReference type="SMART" id="SM00477">
    <property type="entry name" value="NUC"/>
    <property type="match status" value="1"/>
</dbReference>
<dbReference type="SUPFAM" id="SSF54060">
    <property type="entry name" value="His-Me finger endonucleases"/>
    <property type="match status" value="1"/>
</dbReference>
<evidence type="ECO:0000256" key="4">
    <source>
        <dbReference type="ARBA" id="ARBA00022723"/>
    </source>
</evidence>
<evidence type="ECO:0000256" key="10">
    <source>
        <dbReference type="RuleBase" id="RU366055"/>
    </source>
</evidence>
<dbReference type="PANTHER" id="PTHR13966">
    <property type="entry name" value="ENDONUCLEASE RELATED"/>
    <property type="match status" value="1"/>
</dbReference>
<accession>A0A3B4AQ77</accession>
<dbReference type="PROSITE" id="PS01070">
    <property type="entry name" value="NUCLEASE_NON_SPEC"/>
    <property type="match status" value="1"/>
</dbReference>
<sequence length="300" mass="33159">MSLLRTGLTLALGAGVGAGLSALLRPTEERLIPDSLLSMCPVLPVPSVQAAELKVSAGPGPGSGPVALMKYGFPSLSHIKTRQSYVAAYDPRTRLPLWVLERLDSTCISGQSDRSKSQFREDPSVHEFHRATNADFRGSGFDRGHMAAAANHKWSQSAMDDTFLLTNIVPQDPDLNQRVWNRLEQMCRSLTKRHGSVFVVTGPLFLPRPQPDGRLYVTYPVLGHNHVAVPTHFFKVLILELPDGQGVELRSYVMPNRPIPEQTPLEHFLVPIETVERASGLLFVQNIQRATKRTKGAKEE</sequence>
<dbReference type="SMART" id="SM00892">
    <property type="entry name" value="Endonuclease_NS"/>
    <property type="match status" value="1"/>
</dbReference>
<evidence type="ECO:0000259" key="13">
    <source>
        <dbReference type="SMART" id="SM00892"/>
    </source>
</evidence>
<evidence type="ECO:0000256" key="6">
    <source>
        <dbReference type="ARBA" id="ARBA00022801"/>
    </source>
</evidence>
<organism evidence="14 15">
    <name type="scientific">Periophthalmus magnuspinnatus</name>
    <dbReference type="NCBI Taxonomy" id="409849"/>
    <lineage>
        <taxon>Eukaryota</taxon>
        <taxon>Metazoa</taxon>
        <taxon>Chordata</taxon>
        <taxon>Craniata</taxon>
        <taxon>Vertebrata</taxon>
        <taxon>Euteleostomi</taxon>
        <taxon>Actinopterygii</taxon>
        <taxon>Neopterygii</taxon>
        <taxon>Teleostei</taxon>
        <taxon>Neoteleostei</taxon>
        <taxon>Acanthomorphata</taxon>
        <taxon>Gobiaria</taxon>
        <taxon>Gobiiformes</taxon>
        <taxon>Gobioidei</taxon>
        <taxon>Gobiidae</taxon>
        <taxon>Oxudercinae</taxon>
        <taxon>Periophthalmus</taxon>
    </lineage>
</organism>
<dbReference type="AlphaFoldDB" id="A0A3B4AQ77"/>
<dbReference type="CDD" id="cd00091">
    <property type="entry name" value="NUC"/>
    <property type="match status" value="1"/>
</dbReference>
<dbReference type="Ensembl" id="ENSPMGT00000020005.1">
    <property type="protein sequence ID" value="ENSPMGP00000018759.1"/>
    <property type="gene ID" value="ENSPMGG00000015292.1"/>
</dbReference>
<feature type="domain" description="ENPP1-3/EXOG-like endonuclease/phosphodiesterase" evidence="12">
    <location>
        <begin position="82"/>
        <end position="290"/>
    </location>
</feature>
<dbReference type="InterPro" id="IPR018524">
    <property type="entry name" value="DNA/RNA_endonuclease_AS"/>
</dbReference>
<dbReference type="Pfam" id="PF01223">
    <property type="entry name" value="Endonuclease_NS"/>
    <property type="match status" value="1"/>
</dbReference>
<protein>
    <recommendedName>
        <fullName evidence="10">Endonuclease</fullName>
        <ecNumber evidence="10">3.1.30.-</ecNumber>
    </recommendedName>
</protein>
<dbReference type="GO" id="GO:0000014">
    <property type="term" value="F:single-stranded DNA endodeoxyribonuclease activity"/>
    <property type="evidence" value="ECO:0007669"/>
    <property type="project" value="TreeGrafter"/>
</dbReference>
<evidence type="ECO:0000256" key="5">
    <source>
        <dbReference type="ARBA" id="ARBA00022759"/>
    </source>
</evidence>
<comment type="cofactor">
    <cofactor evidence="1 10">
        <name>Mg(2+)</name>
        <dbReference type="ChEBI" id="CHEBI:18420"/>
    </cofactor>
</comment>
<reference evidence="14" key="2">
    <citation type="submission" date="2025-09" db="UniProtKB">
        <authorList>
            <consortium name="Ensembl"/>
        </authorList>
    </citation>
    <scope>IDENTIFICATION</scope>
</reference>
<dbReference type="EC" id="3.1.30.-" evidence="10"/>
<dbReference type="InterPro" id="IPR001604">
    <property type="entry name" value="Endo_G_ENPP1-like_dom"/>
</dbReference>
<dbReference type="GO" id="GO:0005634">
    <property type="term" value="C:nucleus"/>
    <property type="evidence" value="ECO:0007669"/>
    <property type="project" value="TreeGrafter"/>
</dbReference>
<dbReference type="GO" id="GO:0046872">
    <property type="term" value="F:metal ion binding"/>
    <property type="evidence" value="ECO:0007669"/>
    <property type="project" value="UniProtKB-KW"/>
</dbReference>
<dbReference type="GO" id="GO:0004521">
    <property type="term" value="F:RNA endonuclease activity"/>
    <property type="evidence" value="ECO:0007669"/>
    <property type="project" value="TreeGrafter"/>
</dbReference>
<dbReference type="GO" id="GO:0005743">
    <property type="term" value="C:mitochondrial inner membrane"/>
    <property type="evidence" value="ECO:0007669"/>
    <property type="project" value="TreeGrafter"/>
</dbReference>
<feature type="chain" id="PRO_5017377451" description="Endonuclease" evidence="11">
    <location>
        <begin position="20"/>
        <end position="300"/>
    </location>
</feature>
<evidence type="ECO:0000256" key="3">
    <source>
        <dbReference type="ARBA" id="ARBA00022722"/>
    </source>
</evidence>
<keyword evidence="5 10" id="KW-0255">Endonuclease</keyword>
<keyword evidence="15" id="KW-1185">Reference proteome</keyword>
<dbReference type="GO" id="GO:0003676">
    <property type="term" value="F:nucleic acid binding"/>
    <property type="evidence" value="ECO:0007669"/>
    <property type="project" value="InterPro"/>
</dbReference>
<feature type="domain" description="DNA/RNA non-specific endonuclease/pyrophosphatase/phosphodiesterase" evidence="13">
    <location>
        <begin position="81"/>
        <end position="290"/>
    </location>
</feature>
<feature type="active site" description="Proton acceptor" evidence="8">
    <location>
        <position position="145"/>
    </location>
</feature>
<dbReference type="PANTHER" id="PTHR13966:SF5">
    <property type="entry name" value="ENDONUCLEASE G, MITOCHONDRIAL"/>
    <property type="match status" value="1"/>
</dbReference>
<keyword evidence="11" id="KW-0732">Signal</keyword>
<evidence type="ECO:0000256" key="2">
    <source>
        <dbReference type="ARBA" id="ARBA00010052"/>
    </source>
</evidence>
<keyword evidence="6 10" id="KW-0378">Hydrolase</keyword>
<evidence type="ECO:0000256" key="7">
    <source>
        <dbReference type="ARBA" id="ARBA00022842"/>
    </source>
</evidence>
<feature type="binding site" evidence="9">
    <location>
        <position position="176"/>
    </location>
    <ligand>
        <name>Mg(2+)</name>
        <dbReference type="ChEBI" id="CHEBI:18420"/>
        <note>catalytic</note>
    </ligand>
</feature>
<dbReference type="Proteomes" id="UP000261520">
    <property type="component" value="Unplaced"/>
</dbReference>
<dbReference type="InterPro" id="IPR044929">
    <property type="entry name" value="DNA/RNA_non-sp_Endonuclease_sf"/>
</dbReference>
<evidence type="ECO:0000313" key="14">
    <source>
        <dbReference type="Ensembl" id="ENSPMGP00000018759.1"/>
    </source>
</evidence>
<keyword evidence="7" id="KW-0460">Magnesium</keyword>
<evidence type="ECO:0000256" key="8">
    <source>
        <dbReference type="PIRSR" id="PIRSR640255-1"/>
    </source>
</evidence>
<keyword evidence="3 10" id="KW-0540">Nuclease</keyword>
<feature type="signal peptide" evidence="11">
    <location>
        <begin position="1"/>
        <end position="19"/>
    </location>
</feature>
<evidence type="ECO:0000313" key="15">
    <source>
        <dbReference type="Proteomes" id="UP000261520"/>
    </source>
</evidence>
<evidence type="ECO:0000259" key="12">
    <source>
        <dbReference type="SMART" id="SM00477"/>
    </source>
</evidence>